<feature type="region of interest" description="Disordered" evidence="1">
    <location>
        <begin position="88"/>
        <end position="121"/>
    </location>
</feature>
<accession>A0A9I9ED36</accession>
<feature type="compositionally biased region" description="Basic and acidic residues" evidence="1">
    <location>
        <begin position="101"/>
        <end position="115"/>
    </location>
</feature>
<name>A0A9I9ED36_CUCME</name>
<dbReference type="EnsemblPlants" id="MELO3C031869.2.1">
    <property type="protein sequence ID" value="MELO3C031869.2.1"/>
    <property type="gene ID" value="MELO3C031869.2"/>
</dbReference>
<reference evidence="2" key="1">
    <citation type="submission" date="2023-03" db="UniProtKB">
        <authorList>
            <consortium name="EnsemblPlants"/>
        </authorList>
    </citation>
    <scope>IDENTIFICATION</scope>
</reference>
<evidence type="ECO:0000256" key="1">
    <source>
        <dbReference type="SAM" id="MobiDB-lite"/>
    </source>
</evidence>
<evidence type="ECO:0000313" key="2">
    <source>
        <dbReference type="EnsemblPlants" id="MELO3C031869.2.1"/>
    </source>
</evidence>
<dbReference type="Gramene" id="MELO3C031869.2.1">
    <property type="protein sequence ID" value="MELO3C031869.2.1"/>
    <property type="gene ID" value="MELO3C031869.2"/>
</dbReference>
<protein>
    <submittedName>
        <fullName evidence="2">Uncharacterized protein</fullName>
    </submittedName>
</protein>
<dbReference type="AlphaFoldDB" id="A0A9I9ED36"/>
<sequence length="187" mass="21246">MFKLHRRRVPPNDGPNPKSNKGLFASNKDRRFHPAPQFLSSICKTNESNICAYIGESYCWKMIILIFTCKPTFPDDSLCSRTRNKYSRKHEGSWPYSSTSSKRECPPNARKDNKNAKLNIPVTDPANADSWKRGSGGNAIIQMSCYTFVKKDLNFVNINGSMSSCKTIFAIMNPTHLQPQGKKYQED</sequence>
<proteinExistence type="predicted"/>
<organism evidence="2">
    <name type="scientific">Cucumis melo</name>
    <name type="common">Muskmelon</name>
    <dbReference type="NCBI Taxonomy" id="3656"/>
    <lineage>
        <taxon>Eukaryota</taxon>
        <taxon>Viridiplantae</taxon>
        <taxon>Streptophyta</taxon>
        <taxon>Embryophyta</taxon>
        <taxon>Tracheophyta</taxon>
        <taxon>Spermatophyta</taxon>
        <taxon>Magnoliopsida</taxon>
        <taxon>eudicotyledons</taxon>
        <taxon>Gunneridae</taxon>
        <taxon>Pentapetalae</taxon>
        <taxon>rosids</taxon>
        <taxon>fabids</taxon>
        <taxon>Cucurbitales</taxon>
        <taxon>Cucurbitaceae</taxon>
        <taxon>Benincaseae</taxon>
        <taxon>Cucumis</taxon>
    </lineage>
</organism>
<feature type="region of interest" description="Disordered" evidence="1">
    <location>
        <begin position="1"/>
        <end position="27"/>
    </location>
</feature>